<dbReference type="SUPFAM" id="SSF57667">
    <property type="entry name" value="beta-beta-alpha zinc fingers"/>
    <property type="match status" value="2"/>
</dbReference>
<evidence type="ECO:0000256" key="1">
    <source>
        <dbReference type="ARBA" id="ARBA00022723"/>
    </source>
</evidence>
<keyword evidence="2" id="KW-0677">Repeat</keyword>
<accession>A0A852K2Z0</accession>
<keyword evidence="4" id="KW-0862">Zinc</keyword>
<comment type="caution">
    <text evidence="8">The sequence shown here is derived from an EMBL/GenBank/DDBJ whole genome shotgun (WGS) entry which is preliminary data.</text>
</comment>
<dbReference type="PANTHER" id="PTHR24377">
    <property type="entry name" value="IP01015P-RELATED"/>
    <property type="match status" value="1"/>
</dbReference>
<feature type="domain" description="C2H2-type" evidence="7">
    <location>
        <begin position="1"/>
        <end position="26"/>
    </location>
</feature>
<keyword evidence="1" id="KW-0479">Metal-binding</keyword>
<gene>
    <name evidence="8" type="primary">Znf34</name>
    <name evidence="8" type="ORF">SPIPAS_R04407</name>
</gene>
<dbReference type="Gene3D" id="3.30.160.60">
    <property type="entry name" value="Classic Zinc Finger"/>
    <property type="match status" value="2"/>
</dbReference>
<evidence type="ECO:0000259" key="7">
    <source>
        <dbReference type="PROSITE" id="PS50157"/>
    </source>
</evidence>
<dbReference type="OrthoDB" id="9893417at2759"/>
<dbReference type="InterPro" id="IPR036236">
    <property type="entry name" value="Znf_C2H2_sf"/>
</dbReference>
<dbReference type="AlphaFoldDB" id="A0A852K2Z0"/>
<dbReference type="InterPro" id="IPR050826">
    <property type="entry name" value="Krueppel_C2H2_ZnFinger"/>
</dbReference>
<feature type="non-terminal residue" evidence="8">
    <location>
        <position position="1"/>
    </location>
</feature>
<feature type="non-terminal residue" evidence="8">
    <location>
        <position position="104"/>
    </location>
</feature>
<name>A0A852K2Z0_SPIPA</name>
<protein>
    <submittedName>
        <fullName evidence="8">ZNF34 protein</fullName>
    </submittedName>
</protein>
<evidence type="ECO:0000256" key="2">
    <source>
        <dbReference type="ARBA" id="ARBA00022737"/>
    </source>
</evidence>
<keyword evidence="5" id="KW-0539">Nucleus</keyword>
<evidence type="ECO:0000256" key="4">
    <source>
        <dbReference type="ARBA" id="ARBA00022833"/>
    </source>
</evidence>
<dbReference type="Proteomes" id="UP000618746">
    <property type="component" value="Unassembled WGS sequence"/>
</dbReference>
<reference evidence="8" key="1">
    <citation type="submission" date="2020-02" db="EMBL/GenBank/DDBJ databases">
        <title>Bird 10,000 Genomes (B10K) Project - Family phase.</title>
        <authorList>
            <person name="Zhang G."/>
        </authorList>
    </citation>
    <scope>NUCLEOTIDE SEQUENCE</scope>
    <source>
        <strain evidence="8">B10K-DU-023-52</strain>
        <tissue evidence="8">Mixed tissue sample</tissue>
    </source>
</reference>
<keyword evidence="9" id="KW-1185">Reference proteome</keyword>
<feature type="domain" description="C2H2-type" evidence="7">
    <location>
        <begin position="55"/>
        <end position="82"/>
    </location>
</feature>
<organism evidence="8 9">
    <name type="scientific">Spizella passerina</name>
    <name type="common">Chipping sparrow</name>
    <dbReference type="NCBI Taxonomy" id="40210"/>
    <lineage>
        <taxon>Eukaryota</taxon>
        <taxon>Metazoa</taxon>
        <taxon>Chordata</taxon>
        <taxon>Craniata</taxon>
        <taxon>Vertebrata</taxon>
        <taxon>Euteleostomi</taxon>
        <taxon>Archelosauria</taxon>
        <taxon>Archosauria</taxon>
        <taxon>Dinosauria</taxon>
        <taxon>Saurischia</taxon>
        <taxon>Theropoda</taxon>
        <taxon>Coelurosauria</taxon>
        <taxon>Aves</taxon>
        <taxon>Neognathae</taxon>
        <taxon>Neoaves</taxon>
        <taxon>Telluraves</taxon>
        <taxon>Australaves</taxon>
        <taxon>Passeriformes</taxon>
        <taxon>Passerellidae</taxon>
        <taxon>Spizella</taxon>
    </lineage>
</organism>
<dbReference type="InterPro" id="IPR013087">
    <property type="entry name" value="Znf_C2H2_type"/>
</dbReference>
<evidence type="ECO:0000256" key="6">
    <source>
        <dbReference type="PROSITE-ProRule" id="PRU00042"/>
    </source>
</evidence>
<evidence type="ECO:0000256" key="3">
    <source>
        <dbReference type="ARBA" id="ARBA00022771"/>
    </source>
</evidence>
<dbReference type="GO" id="GO:0008270">
    <property type="term" value="F:zinc ion binding"/>
    <property type="evidence" value="ECO:0007669"/>
    <property type="project" value="UniProtKB-KW"/>
</dbReference>
<keyword evidence="3 6" id="KW-0863">Zinc-finger</keyword>
<dbReference type="FunFam" id="3.30.160.60:FF:000759">
    <property type="entry name" value="zinc finger protein 16"/>
    <property type="match status" value="1"/>
</dbReference>
<proteinExistence type="predicted"/>
<dbReference type="PROSITE" id="PS00028">
    <property type="entry name" value="ZINC_FINGER_C2H2_1"/>
    <property type="match status" value="1"/>
</dbReference>
<evidence type="ECO:0000256" key="5">
    <source>
        <dbReference type="ARBA" id="ARBA00023242"/>
    </source>
</evidence>
<sequence>CLECGNNFNQSFSLMCQQKIHIEEWPYPPYLQCRKRFSLLFHLIYQHIHTGQQPYMCRECGKSFSDCSNLICHLNIHTRRRLCECPKGGRSCCSSALTQHQESH</sequence>
<dbReference type="EMBL" id="WBNQ01087634">
    <property type="protein sequence ID" value="NXX71649.1"/>
    <property type="molecule type" value="Genomic_DNA"/>
</dbReference>
<evidence type="ECO:0000313" key="9">
    <source>
        <dbReference type="Proteomes" id="UP000618746"/>
    </source>
</evidence>
<dbReference type="PROSITE" id="PS50157">
    <property type="entry name" value="ZINC_FINGER_C2H2_2"/>
    <property type="match status" value="2"/>
</dbReference>
<evidence type="ECO:0000313" key="8">
    <source>
        <dbReference type="EMBL" id="NXX71649.1"/>
    </source>
</evidence>